<dbReference type="InterPro" id="IPR036390">
    <property type="entry name" value="WH_DNA-bd_sf"/>
</dbReference>
<dbReference type="PROSITE" id="PS51683">
    <property type="entry name" value="SAM_OMT_II"/>
    <property type="match status" value="1"/>
</dbReference>
<evidence type="ECO:0000256" key="2">
    <source>
        <dbReference type="ARBA" id="ARBA00022679"/>
    </source>
</evidence>
<feature type="domain" description="O-methyltransferase C-terminal" evidence="4">
    <location>
        <begin position="131"/>
        <end position="303"/>
    </location>
</feature>
<dbReference type="Proteomes" id="UP001058003">
    <property type="component" value="Chromosome"/>
</dbReference>
<evidence type="ECO:0000259" key="5">
    <source>
        <dbReference type="Pfam" id="PF08100"/>
    </source>
</evidence>
<gene>
    <name evidence="6" type="ORF">Daura_15970</name>
</gene>
<proteinExistence type="predicted"/>
<dbReference type="InterPro" id="IPR016461">
    <property type="entry name" value="COMT-like"/>
</dbReference>
<keyword evidence="3" id="KW-0949">S-adenosyl-L-methionine</keyword>
<dbReference type="InterPro" id="IPR012967">
    <property type="entry name" value="COMT_dimerisation"/>
</dbReference>
<name>A0A9Q9MHK9_9ACTN</name>
<dbReference type="InterPro" id="IPR001077">
    <property type="entry name" value="COMT_C"/>
</dbReference>
<keyword evidence="7" id="KW-1185">Reference proteome</keyword>
<evidence type="ECO:0000313" key="6">
    <source>
        <dbReference type="EMBL" id="UWZ59588.1"/>
    </source>
</evidence>
<dbReference type="Pfam" id="PF08100">
    <property type="entry name" value="Dimerisation"/>
    <property type="match status" value="1"/>
</dbReference>
<dbReference type="CDD" id="cd02440">
    <property type="entry name" value="AdoMet_MTases"/>
    <property type="match status" value="1"/>
</dbReference>
<protein>
    <submittedName>
        <fullName evidence="6">Methyltransferase</fullName>
    </submittedName>
</protein>
<organism evidence="6 7">
    <name type="scientific">Dactylosporangium aurantiacum</name>
    <dbReference type="NCBI Taxonomy" id="35754"/>
    <lineage>
        <taxon>Bacteria</taxon>
        <taxon>Bacillati</taxon>
        <taxon>Actinomycetota</taxon>
        <taxon>Actinomycetes</taxon>
        <taxon>Micromonosporales</taxon>
        <taxon>Micromonosporaceae</taxon>
        <taxon>Dactylosporangium</taxon>
    </lineage>
</organism>
<dbReference type="InterPro" id="IPR029063">
    <property type="entry name" value="SAM-dependent_MTases_sf"/>
</dbReference>
<dbReference type="PANTHER" id="PTHR43712:SF2">
    <property type="entry name" value="O-METHYLTRANSFERASE CICE"/>
    <property type="match status" value="1"/>
</dbReference>
<keyword evidence="2" id="KW-0808">Transferase</keyword>
<dbReference type="Gene3D" id="1.10.10.10">
    <property type="entry name" value="Winged helix-like DNA-binding domain superfamily/Winged helix DNA-binding domain"/>
    <property type="match status" value="1"/>
</dbReference>
<dbReference type="FunFam" id="3.40.50.150:FF:001199">
    <property type="entry name" value="3-hydroxy-5-methyl-1-naphthoate 3-O-methyltransferase"/>
    <property type="match status" value="1"/>
</dbReference>
<dbReference type="InterPro" id="IPR036388">
    <property type="entry name" value="WH-like_DNA-bd_sf"/>
</dbReference>
<evidence type="ECO:0000259" key="4">
    <source>
        <dbReference type="Pfam" id="PF00891"/>
    </source>
</evidence>
<feature type="domain" description="O-methyltransferase dimerisation" evidence="5">
    <location>
        <begin position="1"/>
        <end position="77"/>
    </location>
</feature>
<dbReference type="EMBL" id="CP073767">
    <property type="protein sequence ID" value="UWZ59588.1"/>
    <property type="molecule type" value="Genomic_DNA"/>
</dbReference>
<dbReference type="GO" id="GO:0046983">
    <property type="term" value="F:protein dimerization activity"/>
    <property type="evidence" value="ECO:0007669"/>
    <property type="project" value="InterPro"/>
</dbReference>
<dbReference type="GO" id="GO:0008171">
    <property type="term" value="F:O-methyltransferase activity"/>
    <property type="evidence" value="ECO:0007669"/>
    <property type="project" value="InterPro"/>
</dbReference>
<evidence type="ECO:0000256" key="1">
    <source>
        <dbReference type="ARBA" id="ARBA00022603"/>
    </source>
</evidence>
<dbReference type="SUPFAM" id="SSF53335">
    <property type="entry name" value="S-adenosyl-L-methionine-dependent methyltransferases"/>
    <property type="match status" value="1"/>
</dbReference>
<sequence>MDLATGLWRAQTLTAAIETGLFETLDDGGATAAELADRLGIGARPAEVLLTACTALGLLEQRGDRYHNGAVADRYLVPGRPDYFADYVQMVAKYTAPGWLRATEAVRTDAPTKPVPDPDRNMFEAGNRPESFWDGLFTFSTLTARRLAAAVDLSGVRRILDVGGGAGATLIELHRRYPHLTGTVLDLPHVCGLARQRIDAAGMAQRIGTVPADFFKDPIPSGHDAVLLSMILHDWDEAQNRRIIAGCLDALPSGGLLLISELLVDDDKSGPVDAALMSMNMLVGTWGRNYTAAEYGGWLRDAGCARVHTVRFDAPGANGVVIGEKA</sequence>
<reference evidence="6" key="1">
    <citation type="submission" date="2021-04" db="EMBL/GenBank/DDBJ databases">
        <title>Dactylosporangium aurantiacum NRRL B-8018 full assembly.</title>
        <authorList>
            <person name="Hartkoorn R.C."/>
            <person name="Beaudoing E."/>
            <person name="Hot D."/>
        </authorList>
    </citation>
    <scope>NUCLEOTIDE SEQUENCE</scope>
    <source>
        <strain evidence="6">NRRL B-8018</strain>
    </source>
</reference>
<dbReference type="KEGG" id="daur:Daura_15970"/>
<keyword evidence="1 6" id="KW-0489">Methyltransferase</keyword>
<dbReference type="GO" id="GO:0032259">
    <property type="term" value="P:methylation"/>
    <property type="evidence" value="ECO:0007669"/>
    <property type="project" value="UniProtKB-KW"/>
</dbReference>
<evidence type="ECO:0000256" key="3">
    <source>
        <dbReference type="ARBA" id="ARBA00022691"/>
    </source>
</evidence>
<dbReference type="Gene3D" id="3.40.50.150">
    <property type="entry name" value="Vaccinia Virus protein VP39"/>
    <property type="match status" value="1"/>
</dbReference>
<dbReference type="PANTHER" id="PTHR43712">
    <property type="entry name" value="PUTATIVE (AFU_ORTHOLOGUE AFUA_4G14580)-RELATED"/>
    <property type="match status" value="1"/>
</dbReference>
<accession>A0A9Q9MHK9</accession>
<dbReference type="AlphaFoldDB" id="A0A9Q9MHK9"/>
<dbReference type="Pfam" id="PF00891">
    <property type="entry name" value="Methyltransf_2"/>
    <property type="match status" value="1"/>
</dbReference>
<dbReference type="SUPFAM" id="SSF46785">
    <property type="entry name" value="Winged helix' DNA-binding domain"/>
    <property type="match status" value="1"/>
</dbReference>
<evidence type="ECO:0000313" key="7">
    <source>
        <dbReference type="Proteomes" id="UP001058003"/>
    </source>
</evidence>